<keyword evidence="1" id="KW-0175">Coiled coil</keyword>
<evidence type="ECO:0000313" key="2">
    <source>
        <dbReference type="Proteomes" id="UP000694930"/>
    </source>
</evidence>
<name>A0ABM1GDH3_SOLPN</name>
<proteinExistence type="predicted"/>
<reference evidence="2" key="1">
    <citation type="journal article" date="2014" name="Nat. Genet.">
        <title>The genome of the stress-tolerant wild tomato species Solanum pennellii.</title>
        <authorList>
            <person name="Bolger A."/>
            <person name="Scossa F."/>
            <person name="Bolger M.E."/>
            <person name="Lanz C."/>
            <person name="Maumus F."/>
            <person name="Tohge T."/>
            <person name="Quesneville H."/>
            <person name="Alseekh S."/>
            <person name="Sorensen I."/>
            <person name="Lichtenstein G."/>
            <person name="Fich E.A."/>
            <person name="Conte M."/>
            <person name="Keller H."/>
            <person name="Schneeberger K."/>
            <person name="Schwacke R."/>
            <person name="Ofner I."/>
            <person name="Vrebalov J."/>
            <person name="Xu Y."/>
            <person name="Osorio S."/>
            <person name="Aflitos S.A."/>
            <person name="Schijlen E."/>
            <person name="Jimenez-Gomez J.M."/>
            <person name="Ryngajllo M."/>
            <person name="Kimura S."/>
            <person name="Kumar R."/>
            <person name="Koenig D."/>
            <person name="Headland L.R."/>
            <person name="Maloof J.N."/>
            <person name="Sinha N."/>
            <person name="van Ham R.C."/>
            <person name="Lankhorst R.K."/>
            <person name="Mao L."/>
            <person name="Vogel A."/>
            <person name="Arsova B."/>
            <person name="Panstruga R."/>
            <person name="Fei Z."/>
            <person name="Rose J.K."/>
            <person name="Zamir D."/>
            <person name="Carrari F."/>
            <person name="Giovannoni J.J."/>
            <person name="Weigel D."/>
            <person name="Usadel B."/>
            <person name="Fernie A.R."/>
        </authorList>
    </citation>
    <scope>NUCLEOTIDE SEQUENCE [LARGE SCALE GENOMIC DNA]</scope>
    <source>
        <strain evidence="2">cv. LA0716</strain>
    </source>
</reference>
<feature type="coiled-coil region" evidence="1">
    <location>
        <begin position="36"/>
        <end position="125"/>
    </location>
</feature>
<evidence type="ECO:0000256" key="1">
    <source>
        <dbReference type="SAM" id="Coils"/>
    </source>
</evidence>
<dbReference type="GeneID" id="107014234"/>
<reference evidence="3" key="2">
    <citation type="submission" date="2025-08" db="UniProtKB">
        <authorList>
            <consortium name="RefSeq"/>
        </authorList>
    </citation>
    <scope>IDENTIFICATION</scope>
</reference>
<protein>
    <submittedName>
        <fullName evidence="3">Uncharacterized protein LOC107014234</fullName>
    </submittedName>
</protein>
<organism evidence="2 3">
    <name type="scientific">Solanum pennellii</name>
    <name type="common">Tomato</name>
    <name type="synonym">Lycopersicon pennellii</name>
    <dbReference type="NCBI Taxonomy" id="28526"/>
    <lineage>
        <taxon>Eukaryota</taxon>
        <taxon>Viridiplantae</taxon>
        <taxon>Streptophyta</taxon>
        <taxon>Embryophyta</taxon>
        <taxon>Tracheophyta</taxon>
        <taxon>Spermatophyta</taxon>
        <taxon>Magnoliopsida</taxon>
        <taxon>eudicotyledons</taxon>
        <taxon>Gunneridae</taxon>
        <taxon>Pentapetalae</taxon>
        <taxon>asterids</taxon>
        <taxon>lamiids</taxon>
        <taxon>Solanales</taxon>
        <taxon>Solanaceae</taxon>
        <taxon>Solanoideae</taxon>
        <taxon>Solaneae</taxon>
        <taxon>Solanum</taxon>
        <taxon>Solanum subgen. Lycopersicon</taxon>
    </lineage>
</organism>
<accession>A0ABM1GDH3</accession>
<evidence type="ECO:0000313" key="3">
    <source>
        <dbReference type="RefSeq" id="XP_015069573.1"/>
    </source>
</evidence>
<dbReference type="Proteomes" id="UP000694930">
    <property type="component" value="Chromosome 3"/>
</dbReference>
<sequence length="146" mass="17039">MEEELDQNKEIMSLRRERNLLLRKVDMLKAIHKVTLEAKEVEIGVLKQKLDQLDSTIMFYKGVFKATEREIKQLNQKLQEQDNKQWKLKMGLLYTVKSELAKIKIKELQNKLSGLENKLKIQDNAIHHKLINENIQVGESSGANID</sequence>
<dbReference type="RefSeq" id="XP_015069573.1">
    <property type="nucleotide sequence ID" value="XM_015214087.2"/>
</dbReference>
<gene>
    <name evidence="3" type="primary">LOC107014234</name>
</gene>
<keyword evidence="2" id="KW-1185">Reference proteome</keyword>